<keyword evidence="6" id="KW-0805">Transcription regulation</keyword>
<dbReference type="SUPFAM" id="SSF52172">
    <property type="entry name" value="CheY-like"/>
    <property type="match status" value="1"/>
</dbReference>
<dbReference type="SMART" id="SM00342">
    <property type="entry name" value="HTH_ARAC"/>
    <property type="match status" value="1"/>
</dbReference>
<proteinExistence type="predicted"/>
<dbReference type="GO" id="GO:0005737">
    <property type="term" value="C:cytoplasm"/>
    <property type="evidence" value="ECO:0007669"/>
    <property type="project" value="UniProtKB-SubCell"/>
</dbReference>
<keyword evidence="8" id="KW-0804">Transcription</keyword>
<dbReference type="PROSITE" id="PS50110">
    <property type="entry name" value="RESPONSE_REGULATORY"/>
    <property type="match status" value="1"/>
</dbReference>
<evidence type="ECO:0000256" key="2">
    <source>
        <dbReference type="ARBA" id="ARBA00018672"/>
    </source>
</evidence>
<evidence type="ECO:0000256" key="1">
    <source>
        <dbReference type="ARBA" id="ARBA00004496"/>
    </source>
</evidence>
<dbReference type="PANTHER" id="PTHR42713">
    <property type="entry name" value="HISTIDINE KINASE-RELATED"/>
    <property type="match status" value="1"/>
</dbReference>
<evidence type="ECO:0000256" key="4">
    <source>
        <dbReference type="ARBA" id="ARBA00022553"/>
    </source>
</evidence>
<keyword evidence="5" id="KW-0902">Two-component regulatory system</keyword>
<evidence type="ECO:0000259" key="11">
    <source>
        <dbReference type="PROSITE" id="PS01124"/>
    </source>
</evidence>
<dbReference type="PANTHER" id="PTHR42713:SF3">
    <property type="entry name" value="TRANSCRIPTIONAL REGULATORY PROTEIN HPTR"/>
    <property type="match status" value="1"/>
</dbReference>
<feature type="domain" description="Response regulatory" evidence="12">
    <location>
        <begin position="4"/>
        <end position="121"/>
    </location>
</feature>
<dbReference type="InterPro" id="IPR051552">
    <property type="entry name" value="HptR"/>
</dbReference>
<dbReference type="GO" id="GO:0043565">
    <property type="term" value="F:sequence-specific DNA binding"/>
    <property type="evidence" value="ECO:0007669"/>
    <property type="project" value="InterPro"/>
</dbReference>
<protein>
    <recommendedName>
        <fullName evidence="2">Stage 0 sporulation protein A homolog</fullName>
    </recommendedName>
</protein>
<evidence type="ECO:0000313" key="13">
    <source>
        <dbReference type="EMBL" id="RGS36900.1"/>
    </source>
</evidence>
<dbReference type="AlphaFoldDB" id="A0A395V8L7"/>
<accession>A0A395V8L7</accession>
<dbReference type="PROSITE" id="PS01124">
    <property type="entry name" value="HTH_ARAC_FAMILY_2"/>
    <property type="match status" value="1"/>
</dbReference>
<dbReference type="EMBL" id="QRVL01000019">
    <property type="protein sequence ID" value="RGS36900.1"/>
    <property type="molecule type" value="Genomic_DNA"/>
</dbReference>
<keyword evidence="4 10" id="KW-0597">Phosphoprotein</keyword>
<dbReference type="InterPro" id="IPR001789">
    <property type="entry name" value="Sig_transdc_resp-reg_receiver"/>
</dbReference>
<name>A0A395V8L7_9FIRM</name>
<keyword evidence="3" id="KW-0963">Cytoplasm</keyword>
<organism evidence="13 14">
    <name type="scientific">Roseburia hominis</name>
    <dbReference type="NCBI Taxonomy" id="301301"/>
    <lineage>
        <taxon>Bacteria</taxon>
        <taxon>Bacillati</taxon>
        <taxon>Bacillota</taxon>
        <taxon>Clostridia</taxon>
        <taxon>Lachnospirales</taxon>
        <taxon>Lachnospiraceae</taxon>
        <taxon>Roseburia</taxon>
    </lineage>
</organism>
<evidence type="ECO:0000259" key="12">
    <source>
        <dbReference type="PROSITE" id="PS50110"/>
    </source>
</evidence>
<evidence type="ECO:0000256" key="5">
    <source>
        <dbReference type="ARBA" id="ARBA00023012"/>
    </source>
</evidence>
<keyword evidence="7" id="KW-0238">DNA-binding</keyword>
<dbReference type="Gene3D" id="3.40.50.2300">
    <property type="match status" value="1"/>
</dbReference>
<evidence type="ECO:0000256" key="6">
    <source>
        <dbReference type="ARBA" id="ARBA00023015"/>
    </source>
</evidence>
<comment type="function">
    <text evidence="9">May play the central regulatory role in sporulation. It may be an element of the effector pathway responsible for the activation of sporulation genes in response to nutritional stress. Spo0A may act in concert with spo0H (a sigma factor) to control the expression of some genes that are critical to the sporulation process.</text>
</comment>
<sequence length="246" mass="28719">MCVKLLIADDEDMIRNGIAKYIKLHTDRYETIYLAKNGQEALDIIYRHKPDIMLLDVQMPHKDGIEVMQEAYRAGVLPYTIILSGYDEFRYAQQAIRLGARDYLLKPSRSSDILKKLNAIADEKFKEPEEPVLLPEGRNRIVERAKDYLEEHYYEDLSLTEVAEHVGITASYLSNLFSKQVGMKFVDYLNEVRIDHACTYLRQNYLKNYEIAYKVGFRDEKYFSKVFRRVMDMTPSEYKAGKNVAG</sequence>
<evidence type="ECO:0000313" key="14">
    <source>
        <dbReference type="Proteomes" id="UP000266172"/>
    </source>
</evidence>
<feature type="modified residue" description="4-aspartylphosphate" evidence="10">
    <location>
        <position position="56"/>
    </location>
</feature>
<feature type="domain" description="HTH araC/xylS-type" evidence="11">
    <location>
        <begin position="143"/>
        <end position="241"/>
    </location>
</feature>
<dbReference type="Gene3D" id="1.10.10.60">
    <property type="entry name" value="Homeodomain-like"/>
    <property type="match status" value="2"/>
</dbReference>
<evidence type="ECO:0000256" key="3">
    <source>
        <dbReference type="ARBA" id="ARBA00022490"/>
    </source>
</evidence>
<dbReference type="Pfam" id="PF00072">
    <property type="entry name" value="Response_reg"/>
    <property type="match status" value="1"/>
</dbReference>
<gene>
    <name evidence="13" type="ORF">DWX93_14975</name>
</gene>
<dbReference type="RefSeq" id="WP_118098310.1">
    <property type="nucleotide sequence ID" value="NZ_QRVL01000019.1"/>
</dbReference>
<dbReference type="InterPro" id="IPR009057">
    <property type="entry name" value="Homeodomain-like_sf"/>
</dbReference>
<evidence type="ECO:0000256" key="10">
    <source>
        <dbReference type="PROSITE-ProRule" id="PRU00169"/>
    </source>
</evidence>
<dbReference type="InterPro" id="IPR018060">
    <property type="entry name" value="HTH_AraC"/>
</dbReference>
<dbReference type="PRINTS" id="PR00032">
    <property type="entry name" value="HTHARAC"/>
</dbReference>
<dbReference type="InterPro" id="IPR020449">
    <property type="entry name" value="Tscrpt_reg_AraC-type_HTH"/>
</dbReference>
<dbReference type="GO" id="GO:0003700">
    <property type="term" value="F:DNA-binding transcription factor activity"/>
    <property type="evidence" value="ECO:0007669"/>
    <property type="project" value="InterPro"/>
</dbReference>
<dbReference type="Proteomes" id="UP000266172">
    <property type="component" value="Unassembled WGS sequence"/>
</dbReference>
<dbReference type="Pfam" id="PF12833">
    <property type="entry name" value="HTH_18"/>
    <property type="match status" value="1"/>
</dbReference>
<dbReference type="SMART" id="SM00448">
    <property type="entry name" value="REC"/>
    <property type="match status" value="1"/>
</dbReference>
<evidence type="ECO:0000256" key="8">
    <source>
        <dbReference type="ARBA" id="ARBA00023163"/>
    </source>
</evidence>
<dbReference type="InterPro" id="IPR011006">
    <property type="entry name" value="CheY-like_superfamily"/>
</dbReference>
<dbReference type="CDD" id="cd17536">
    <property type="entry name" value="REC_YesN-like"/>
    <property type="match status" value="1"/>
</dbReference>
<dbReference type="SUPFAM" id="SSF46689">
    <property type="entry name" value="Homeodomain-like"/>
    <property type="match status" value="2"/>
</dbReference>
<evidence type="ECO:0000256" key="9">
    <source>
        <dbReference type="ARBA" id="ARBA00024867"/>
    </source>
</evidence>
<dbReference type="GO" id="GO:0000160">
    <property type="term" value="P:phosphorelay signal transduction system"/>
    <property type="evidence" value="ECO:0007669"/>
    <property type="project" value="UniProtKB-KW"/>
</dbReference>
<reference evidence="13 14" key="1">
    <citation type="submission" date="2018-08" db="EMBL/GenBank/DDBJ databases">
        <title>A genome reference for cultivated species of the human gut microbiota.</title>
        <authorList>
            <person name="Zou Y."/>
            <person name="Xue W."/>
            <person name="Luo G."/>
        </authorList>
    </citation>
    <scope>NUCLEOTIDE SEQUENCE [LARGE SCALE GENOMIC DNA]</scope>
    <source>
        <strain evidence="13 14">AF22-12AC</strain>
    </source>
</reference>
<evidence type="ECO:0000256" key="7">
    <source>
        <dbReference type="ARBA" id="ARBA00023125"/>
    </source>
</evidence>
<comment type="caution">
    <text evidence="13">The sequence shown here is derived from an EMBL/GenBank/DDBJ whole genome shotgun (WGS) entry which is preliminary data.</text>
</comment>
<comment type="subcellular location">
    <subcellularLocation>
        <location evidence="1">Cytoplasm</location>
    </subcellularLocation>
</comment>